<protein>
    <recommendedName>
        <fullName evidence="3">Phage protein</fullName>
    </recommendedName>
</protein>
<accession>A0ABT0WGJ1</accession>
<comment type="caution">
    <text evidence="1">The sequence shown here is derived from an EMBL/GenBank/DDBJ whole genome shotgun (WGS) entry which is preliminary data.</text>
</comment>
<dbReference type="Proteomes" id="UP001523262">
    <property type="component" value="Unassembled WGS sequence"/>
</dbReference>
<organism evidence="1 2">
    <name type="scientific">Neobacillus pocheonensis</name>
    <dbReference type="NCBI Taxonomy" id="363869"/>
    <lineage>
        <taxon>Bacteria</taxon>
        <taxon>Bacillati</taxon>
        <taxon>Bacillota</taxon>
        <taxon>Bacilli</taxon>
        <taxon>Bacillales</taxon>
        <taxon>Bacillaceae</taxon>
        <taxon>Neobacillus</taxon>
    </lineage>
</organism>
<evidence type="ECO:0008006" key="3">
    <source>
        <dbReference type="Google" id="ProtNLM"/>
    </source>
</evidence>
<gene>
    <name evidence="1" type="ORF">NDK43_19665</name>
</gene>
<sequence>MWIITVYSKEKSITMYEFDTEKDAREAFKYVQGCKILSEIIYLNEQYSALVTI</sequence>
<evidence type="ECO:0000313" key="2">
    <source>
        <dbReference type="Proteomes" id="UP001523262"/>
    </source>
</evidence>
<name>A0ABT0WGJ1_9BACI</name>
<evidence type="ECO:0000313" key="1">
    <source>
        <dbReference type="EMBL" id="MCM2534172.1"/>
    </source>
</evidence>
<keyword evidence="2" id="KW-1185">Reference proteome</keyword>
<dbReference type="EMBL" id="JAMQCR010000001">
    <property type="protein sequence ID" value="MCM2534172.1"/>
    <property type="molecule type" value="Genomic_DNA"/>
</dbReference>
<proteinExistence type="predicted"/>
<reference evidence="1 2" key="1">
    <citation type="submission" date="2022-06" db="EMBL/GenBank/DDBJ databases">
        <authorList>
            <person name="Jeon C.O."/>
        </authorList>
    </citation>
    <scope>NUCLEOTIDE SEQUENCE [LARGE SCALE GENOMIC DNA]</scope>
    <source>
        <strain evidence="1 2">KCTC 13943</strain>
    </source>
</reference>